<evidence type="ECO:0000313" key="2">
    <source>
        <dbReference type="EMBL" id="PFH03916.1"/>
    </source>
</evidence>
<dbReference type="InterPro" id="IPR036689">
    <property type="entry name" value="ESAT-6-like_sf"/>
</dbReference>
<organism evidence="2 3">
    <name type="scientific">Acetivibrio thermocellus AD2</name>
    <dbReference type="NCBI Taxonomy" id="1138384"/>
    <lineage>
        <taxon>Bacteria</taxon>
        <taxon>Bacillati</taxon>
        <taxon>Bacillota</taxon>
        <taxon>Clostridia</taxon>
        <taxon>Eubacteriales</taxon>
        <taxon>Oscillospiraceae</taxon>
        <taxon>Acetivibrio</taxon>
    </lineage>
</organism>
<dbReference type="Gene3D" id="1.10.287.1060">
    <property type="entry name" value="ESAT-6-like"/>
    <property type="match status" value="1"/>
</dbReference>
<proteinExistence type="predicted"/>
<dbReference type="AlphaFoldDB" id="A0AB36TKK0"/>
<keyword evidence="1" id="KW-0175">Coiled coil</keyword>
<dbReference type="SUPFAM" id="SSF140453">
    <property type="entry name" value="EsxAB dimer-like"/>
    <property type="match status" value="1"/>
</dbReference>
<evidence type="ECO:0000256" key="1">
    <source>
        <dbReference type="SAM" id="Coils"/>
    </source>
</evidence>
<evidence type="ECO:0000313" key="3">
    <source>
        <dbReference type="Proteomes" id="UP000223596"/>
    </source>
</evidence>
<protein>
    <recommendedName>
        <fullName evidence="4">WXG100 family type VII secretion target</fullName>
    </recommendedName>
</protein>
<dbReference type="Proteomes" id="UP000223596">
    <property type="component" value="Unassembled WGS sequence"/>
</dbReference>
<dbReference type="EMBL" id="PDBW01000001">
    <property type="protein sequence ID" value="PFH03916.1"/>
    <property type="molecule type" value="Genomic_DNA"/>
</dbReference>
<gene>
    <name evidence="2" type="ORF">M972_112735</name>
</gene>
<dbReference type="RefSeq" id="WP_003518422.1">
    <property type="nucleotide sequence ID" value="NZ_CP013828.1"/>
</dbReference>
<comment type="caution">
    <text evidence="2">The sequence shown here is derived from an EMBL/GenBank/DDBJ whole genome shotgun (WGS) entry which is preliminary data.</text>
</comment>
<feature type="coiled-coil region" evidence="1">
    <location>
        <begin position="14"/>
        <end position="41"/>
    </location>
</feature>
<reference evidence="2 3" key="1">
    <citation type="submission" date="2017-09" db="EMBL/GenBank/DDBJ databases">
        <title>Evaluation of Pacific Biosciences Sequencing Technology to Finishing C. thermocellum Genome Sequences.</title>
        <authorList>
            <person name="Brown S."/>
        </authorList>
    </citation>
    <scope>NUCLEOTIDE SEQUENCE [LARGE SCALE GENOMIC DNA]</scope>
    <source>
        <strain evidence="2 3">AD2</strain>
    </source>
</reference>
<sequence length="108" mass="12232">MTDSGFVLADIDKLVQFEKKSEEAIEEFDAIKKEFERINETLLSKWKGEGADAYRQETDNILANIGGIRDVLDAINNGAVKAIKESYLKLDEELGKFNRNPHVDREDG</sequence>
<name>A0AB36TKK0_ACETH</name>
<evidence type="ECO:0008006" key="4">
    <source>
        <dbReference type="Google" id="ProtNLM"/>
    </source>
</evidence>
<accession>A0AB36TKK0</accession>